<name>A0A850ESR0_9BACL</name>
<organism evidence="2 3">
    <name type="scientific">Paenibacillus agri</name>
    <dbReference type="NCBI Taxonomy" id="2744309"/>
    <lineage>
        <taxon>Bacteria</taxon>
        <taxon>Bacillati</taxon>
        <taxon>Bacillota</taxon>
        <taxon>Bacilli</taxon>
        <taxon>Bacillales</taxon>
        <taxon>Paenibacillaceae</taxon>
        <taxon>Paenibacillus</taxon>
    </lineage>
</organism>
<dbReference type="PANTHER" id="PTHR34109:SF1">
    <property type="entry name" value="VOC DOMAIN-CONTAINING PROTEIN"/>
    <property type="match status" value="1"/>
</dbReference>
<dbReference type="AlphaFoldDB" id="A0A850ESR0"/>
<feature type="domain" description="VOC" evidence="1">
    <location>
        <begin position="9"/>
        <end position="126"/>
    </location>
</feature>
<evidence type="ECO:0000313" key="3">
    <source>
        <dbReference type="Proteomes" id="UP000564806"/>
    </source>
</evidence>
<dbReference type="RefSeq" id="WP_175374271.1">
    <property type="nucleotide sequence ID" value="NZ_JABWCS010000220.1"/>
</dbReference>
<evidence type="ECO:0000313" key="2">
    <source>
        <dbReference type="EMBL" id="NUU63905.1"/>
    </source>
</evidence>
<dbReference type="PANTHER" id="PTHR34109">
    <property type="entry name" value="BNAUNNG04460D PROTEIN-RELATED"/>
    <property type="match status" value="1"/>
</dbReference>
<dbReference type="InterPro" id="IPR029068">
    <property type="entry name" value="Glyas_Bleomycin-R_OHBP_Dase"/>
</dbReference>
<dbReference type="CDD" id="cd07246">
    <property type="entry name" value="VOC_like"/>
    <property type="match status" value="1"/>
</dbReference>
<sequence>MSPHYVRNGLQTITPYFIVSNADRLVDFVVHCFEARIIDMLRSDDGRIKHAELRIGDSMIELSEANKKYPPVQQTIHLYVSDVDKTYLKCLESGGIIIDEPVDKPYGERGAGIRDPHGNQWFIATRTQD</sequence>
<dbReference type="SUPFAM" id="SSF54593">
    <property type="entry name" value="Glyoxalase/Bleomycin resistance protein/Dihydroxybiphenyl dioxygenase"/>
    <property type="match status" value="1"/>
</dbReference>
<comment type="caution">
    <text evidence="2">The sequence shown here is derived from an EMBL/GenBank/DDBJ whole genome shotgun (WGS) entry which is preliminary data.</text>
</comment>
<dbReference type="InterPro" id="IPR037523">
    <property type="entry name" value="VOC_core"/>
</dbReference>
<evidence type="ECO:0000259" key="1">
    <source>
        <dbReference type="PROSITE" id="PS51819"/>
    </source>
</evidence>
<proteinExistence type="predicted"/>
<accession>A0A850ESR0</accession>
<dbReference type="Gene3D" id="3.30.720.120">
    <property type="match status" value="1"/>
</dbReference>
<dbReference type="PROSITE" id="PS51819">
    <property type="entry name" value="VOC"/>
    <property type="match status" value="1"/>
</dbReference>
<dbReference type="Pfam" id="PF00903">
    <property type="entry name" value="Glyoxalase"/>
    <property type="match status" value="1"/>
</dbReference>
<dbReference type="InterPro" id="IPR004360">
    <property type="entry name" value="Glyas_Fos-R_dOase_dom"/>
</dbReference>
<dbReference type="Proteomes" id="UP000564806">
    <property type="component" value="Unassembled WGS sequence"/>
</dbReference>
<dbReference type="EMBL" id="JABWCS010000220">
    <property type="protein sequence ID" value="NUU63905.1"/>
    <property type="molecule type" value="Genomic_DNA"/>
</dbReference>
<protein>
    <submittedName>
        <fullName evidence="2">VOC family protein</fullName>
    </submittedName>
</protein>
<gene>
    <name evidence="2" type="ORF">HPT30_26470</name>
</gene>
<reference evidence="2" key="1">
    <citation type="submission" date="2020-06" db="EMBL/GenBank/DDBJ databases">
        <title>Paenibacillus sp. nov., isolated from soil.</title>
        <authorList>
            <person name="Seo Y.L."/>
        </authorList>
    </citation>
    <scope>NUCLEOTIDE SEQUENCE [LARGE SCALE GENOMIC DNA]</scope>
    <source>
        <strain evidence="2">JW14</strain>
    </source>
</reference>
<dbReference type="Gene3D" id="3.30.720.110">
    <property type="match status" value="1"/>
</dbReference>
<keyword evidence="3" id="KW-1185">Reference proteome</keyword>